<dbReference type="InterPro" id="IPR036969">
    <property type="entry name" value="Citrate_synthase_sf"/>
</dbReference>
<evidence type="ECO:0000313" key="8">
    <source>
        <dbReference type="Proteomes" id="UP001054811"/>
    </source>
</evidence>
<protein>
    <recommendedName>
        <fullName evidence="3">citrate synthase (unknown stereospecificity)</fullName>
        <ecNumber evidence="3">2.3.3.16</ecNumber>
    </recommendedName>
</protein>
<dbReference type="RefSeq" id="WP_259612120.1">
    <property type="nucleotide sequence ID" value="NZ_CP091139.2"/>
</dbReference>
<dbReference type="InterPro" id="IPR016143">
    <property type="entry name" value="Citrate_synth-like_sm_a-sub"/>
</dbReference>
<keyword evidence="8" id="KW-1185">Reference proteome</keyword>
<dbReference type="EMBL" id="CP091139">
    <property type="protein sequence ID" value="UUT35514.1"/>
    <property type="molecule type" value="Genomic_DNA"/>
</dbReference>
<evidence type="ECO:0000256" key="1">
    <source>
        <dbReference type="ARBA" id="ARBA00005163"/>
    </source>
</evidence>
<dbReference type="InterPro" id="IPR016142">
    <property type="entry name" value="Citrate_synth-like_lrg_a-sub"/>
</dbReference>
<dbReference type="EC" id="2.3.3.16" evidence="3"/>
<dbReference type="Proteomes" id="UP001054811">
    <property type="component" value="Chromosome"/>
</dbReference>
<proteinExistence type="inferred from homology"/>
<comment type="pathway">
    <text evidence="1">Carbohydrate metabolism; tricarboxylic acid cycle.</text>
</comment>
<dbReference type="Gene3D" id="1.10.580.10">
    <property type="entry name" value="Citrate Synthase, domain 1"/>
    <property type="match status" value="2"/>
</dbReference>
<dbReference type="Gene3D" id="1.10.230.10">
    <property type="entry name" value="Cytochrome P450-Terp, domain 2"/>
    <property type="match status" value="1"/>
</dbReference>
<evidence type="ECO:0000256" key="2">
    <source>
        <dbReference type="ARBA" id="ARBA00010566"/>
    </source>
</evidence>
<comment type="similarity">
    <text evidence="2">Belongs to the citrate synthase family.</text>
</comment>
<dbReference type="Pfam" id="PF00285">
    <property type="entry name" value="Citrate_synt"/>
    <property type="match status" value="1"/>
</dbReference>
<feature type="domain" description="Helix-turn-helix" evidence="6">
    <location>
        <begin position="9"/>
        <end position="58"/>
    </location>
</feature>
<dbReference type="Pfam" id="PF12728">
    <property type="entry name" value="HTH_17"/>
    <property type="match status" value="1"/>
</dbReference>
<dbReference type="SUPFAM" id="SSF46955">
    <property type="entry name" value="Putative DNA-binding domain"/>
    <property type="match status" value="1"/>
</dbReference>
<dbReference type="PRINTS" id="PR00143">
    <property type="entry name" value="CITRTSNTHASE"/>
</dbReference>
<evidence type="ECO:0000259" key="6">
    <source>
        <dbReference type="Pfam" id="PF12728"/>
    </source>
</evidence>
<evidence type="ECO:0000256" key="5">
    <source>
        <dbReference type="SAM" id="MobiDB-lite"/>
    </source>
</evidence>
<evidence type="ECO:0000256" key="4">
    <source>
        <dbReference type="ARBA" id="ARBA00022679"/>
    </source>
</evidence>
<keyword evidence="4" id="KW-0808">Transferase</keyword>
<dbReference type="InterPro" id="IPR009061">
    <property type="entry name" value="DNA-bd_dom_put_sf"/>
</dbReference>
<name>A0ABY5NK53_9MICO</name>
<feature type="region of interest" description="Disordered" evidence="5">
    <location>
        <begin position="357"/>
        <end position="378"/>
    </location>
</feature>
<dbReference type="InterPro" id="IPR002020">
    <property type="entry name" value="Citrate_synthase"/>
</dbReference>
<feature type="compositionally biased region" description="Low complexity" evidence="5">
    <location>
        <begin position="364"/>
        <end position="373"/>
    </location>
</feature>
<dbReference type="PANTHER" id="PTHR11739:SF4">
    <property type="entry name" value="CITRATE SYNTHASE, PEROXISOMAL"/>
    <property type="match status" value="1"/>
</dbReference>
<sequence length="397" mass="41959">MTDMTTTPMLTAAQAAARLGVKPATLYAYVSRGLLDRRRTPQGSRFEALAIEEFAARRTRRRPPDTVQAAGSPLMVLDTDVAVVLDDELFLRGRDVTRLATGSTLADVARWLWDMTDPWPRVDAADAADIRRAVSALPASASPLDRIRTAVTVLAATDPLRADTSTEQLRRAAARVLVHLPCALDAADPPTLWHALSARAPSAEDRRALEAALILVVDHDLAVSTMAARMAASARGSAYAIVGAALGAFESPLHGTASRAARALLDDVRSGADPADAIAAAVARTGRGVPGFGQRLYTGTDARAAALLPLVYALPGGADLRAAVAGLSEVLVRRVGLHPNVDLALAALTIAAEMPRMPGRRSSRSGAPWAGSRTAWTSTRNRRCGLRPRGRYVGPMP</sequence>
<organism evidence="7 8">
    <name type="scientific">Microbacterium elymi</name>
    <dbReference type="NCBI Taxonomy" id="2909587"/>
    <lineage>
        <taxon>Bacteria</taxon>
        <taxon>Bacillati</taxon>
        <taxon>Actinomycetota</taxon>
        <taxon>Actinomycetes</taxon>
        <taxon>Micrococcales</taxon>
        <taxon>Microbacteriaceae</taxon>
        <taxon>Microbacterium</taxon>
    </lineage>
</organism>
<evidence type="ECO:0000313" key="7">
    <source>
        <dbReference type="EMBL" id="UUT35514.1"/>
    </source>
</evidence>
<dbReference type="InterPro" id="IPR041657">
    <property type="entry name" value="HTH_17"/>
</dbReference>
<gene>
    <name evidence="7" type="ORF">L2X98_19370</name>
</gene>
<dbReference type="PANTHER" id="PTHR11739">
    <property type="entry name" value="CITRATE SYNTHASE"/>
    <property type="match status" value="1"/>
</dbReference>
<dbReference type="SUPFAM" id="SSF48256">
    <property type="entry name" value="Citrate synthase"/>
    <property type="match status" value="1"/>
</dbReference>
<evidence type="ECO:0000256" key="3">
    <source>
        <dbReference type="ARBA" id="ARBA00012972"/>
    </source>
</evidence>
<reference evidence="7" key="1">
    <citation type="submission" date="2022-01" db="EMBL/GenBank/DDBJ databases">
        <title>Microbacterium eymi and Microbacterium rhizovicinus sp. nov., isolated from the rhizospheric soil of Elymus tsukushiensis, a plant native to the Dokdo Islands, Republic of Korea.</title>
        <authorList>
            <person name="Hwang Y.J."/>
        </authorList>
    </citation>
    <scope>NUCLEOTIDE SEQUENCE</scope>
    <source>
        <strain evidence="7">KUDC0405</strain>
    </source>
</reference>
<accession>A0ABY5NK53</accession>